<evidence type="ECO:0000313" key="3">
    <source>
        <dbReference type="Proteomes" id="UP000466442"/>
    </source>
</evidence>
<proteinExistence type="predicted"/>
<evidence type="ECO:0000313" key="2">
    <source>
        <dbReference type="EMBL" id="KAF6203458.1"/>
    </source>
</evidence>
<dbReference type="OrthoDB" id="199574at2759"/>
<dbReference type="InterPro" id="IPR045107">
    <property type="entry name" value="SAC3/GANP/THP3"/>
</dbReference>
<sequence length="375" mass="43363">MVRTTSVFAIHTITGTLPMEYQARYAAHLQFTSLYVNNTTARQELIQLRAALYLKYSAKYNKLETALRNMIDYSEETKLFLPNQQQLQYTVPKGEWGKYITESIPGIKKGEGLPARQLAIASNNNTGSLITTSLCSHRKPKESDIRPRHVLIKSLERVNEIWERTHDYRRASELLKAIRQDLTVQGIRDEFSIQVYEMHARLALQALDHSEFNICQSVLKTLYIEVSPTPSNEDEFTAYRLLYYMFTRDISDLTALLMELLLRRRSEESDCIQHSLDVALAWLLGCQYKIFKLYLSAPLHSSYVMNLFLPRERAAYFKILMKSYRPWVPVAFITSELAFVDDTQTLSFLEELGSVVFTDSSRTKIDCKGTFESLK</sequence>
<organism evidence="2 3">
    <name type="scientific">Apolygus lucorum</name>
    <name type="common">Small green plant bug</name>
    <name type="synonym">Lygocoris lucorum</name>
    <dbReference type="NCBI Taxonomy" id="248454"/>
    <lineage>
        <taxon>Eukaryota</taxon>
        <taxon>Metazoa</taxon>
        <taxon>Ecdysozoa</taxon>
        <taxon>Arthropoda</taxon>
        <taxon>Hexapoda</taxon>
        <taxon>Insecta</taxon>
        <taxon>Pterygota</taxon>
        <taxon>Neoptera</taxon>
        <taxon>Paraneoptera</taxon>
        <taxon>Hemiptera</taxon>
        <taxon>Heteroptera</taxon>
        <taxon>Panheteroptera</taxon>
        <taxon>Cimicomorpha</taxon>
        <taxon>Miridae</taxon>
        <taxon>Mirini</taxon>
        <taxon>Apolygus</taxon>
    </lineage>
</organism>
<dbReference type="GO" id="GO:0005634">
    <property type="term" value="C:nucleus"/>
    <property type="evidence" value="ECO:0007669"/>
    <property type="project" value="TreeGrafter"/>
</dbReference>
<feature type="domain" description="SAC3/GANP/THP3 conserved" evidence="1">
    <location>
        <begin position="137"/>
        <end position="353"/>
    </location>
</feature>
<reference evidence="2" key="1">
    <citation type="journal article" date="2021" name="Mol. Ecol. Resour.">
        <title>Apolygus lucorum genome provides insights into omnivorousness and mesophyll feeding.</title>
        <authorList>
            <person name="Liu Y."/>
            <person name="Liu H."/>
            <person name="Wang H."/>
            <person name="Huang T."/>
            <person name="Liu B."/>
            <person name="Yang B."/>
            <person name="Yin L."/>
            <person name="Li B."/>
            <person name="Zhang Y."/>
            <person name="Zhang S."/>
            <person name="Jiang F."/>
            <person name="Zhang X."/>
            <person name="Ren Y."/>
            <person name="Wang B."/>
            <person name="Wang S."/>
            <person name="Lu Y."/>
            <person name="Wu K."/>
            <person name="Fan W."/>
            <person name="Wang G."/>
        </authorList>
    </citation>
    <scope>NUCLEOTIDE SEQUENCE</scope>
    <source>
        <strain evidence="2">12Hb</strain>
    </source>
</reference>
<gene>
    <name evidence="2" type="ORF">GE061_001789</name>
</gene>
<dbReference type="InterPro" id="IPR005062">
    <property type="entry name" value="SAC3/GANP/THP3_conserved"/>
</dbReference>
<name>A0A8S9X507_APOLU</name>
<dbReference type="PANTHER" id="PTHR12436:SF4">
    <property type="entry name" value="LEUKOCYTE RECEPTOR CLUSTER MEMBER 8"/>
    <property type="match status" value="1"/>
</dbReference>
<dbReference type="EMBL" id="WIXP02000010">
    <property type="protein sequence ID" value="KAF6203458.1"/>
    <property type="molecule type" value="Genomic_DNA"/>
</dbReference>
<dbReference type="Pfam" id="PF03399">
    <property type="entry name" value="SAC3_GANP"/>
    <property type="match status" value="1"/>
</dbReference>
<dbReference type="Proteomes" id="UP000466442">
    <property type="component" value="Unassembled WGS sequence"/>
</dbReference>
<comment type="caution">
    <text evidence="2">The sequence shown here is derived from an EMBL/GenBank/DDBJ whole genome shotgun (WGS) entry which is preliminary data.</text>
</comment>
<evidence type="ECO:0000259" key="1">
    <source>
        <dbReference type="Pfam" id="PF03399"/>
    </source>
</evidence>
<dbReference type="AlphaFoldDB" id="A0A8S9X507"/>
<dbReference type="Gene3D" id="1.25.40.990">
    <property type="match status" value="1"/>
</dbReference>
<dbReference type="PANTHER" id="PTHR12436">
    <property type="entry name" value="80 KDA MCM3-ASSOCIATED PROTEIN"/>
    <property type="match status" value="1"/>
</dbReference>
<protein>
    <recommendedName>
        <fullName evidence="1">SAC3/GANP/THP3 conserved domain-containing protein</fullName>
    </recommendedName>
</protein>
<accession>A0A8S9X507</accession>
<keyword evidence="3" id="KW-1185">Reference proteome</keyword>